<organism evidence="2 3">
    <name type="scientific">Fusarium circinatum</name>
    <name type="common">Pitch canker fungus</name>
    <name type="synonym">Gibberella circinata</name>
    <dbReference type="NCBI Taxonomy" id="48490"/>
    <lineage>
        <taxon>Eukaryota</taxon>
        <taxon>Fungi</taxon>
        <taxon>Dikarya</taxon>
        <taxon>Ascomycota</taxon>
        <taxon>Pezizomycotina</taxon>
        <taxon>Sordariomycetes</taxon>
        <taxon>Hypocreomycetidae</taxon>
        <taxon>Hypocreales</taxon>
        <taxon>Nectriaceae</taxon>
        <taxon>Fusarium</taxon>
        <taxon>Fusarium fujikuroi species complex</taxon>
    </lineage>
</organism>
<dbReference type="Proteomes" id="UP000572754">
    <property type="component" value="Unassembled WGS sequence"/>
</dbReference>
<reference evidence="2 3" key="2">
    <citation type="submission" date="2020-05" db="EMBL/GenBank/DDBJ databases">
        <title>Identification and distribution of gene clusters putatively required for synthesis of sphingolipid metabolism inhibitors in phylogenetically diverse species of the filamentous fungus Fusarium.</title>
        <authorList>
            <person name="Kim H.-S."/>
            <person name="Busman M."/>
            <person name="Brown D.W."/>
            <person name="Divon H."/>
            <person name="Uhlig S."/>
            <person name="Proctor R.H."/>
        </authorList>
    </citation>
    <scope>NUCLEOTIDE SEQUENCE [LARGE SCALE GENOMIC DNA]</scope>
    <source>
        <strain evidence="2 3">NRRL 25331</strain>
    </source>
</reference>
<evidence type="ECO:0000313" key="3">
    <source>
        <dbReference type="Proteomes" id="UP000572754"/>
    </source>
</evidence>
<sequence length="248" mass="27990">MEDVIPDVYQFAVSGKRPLHASPARSSHIHYLHHSVADSEFQGVCRLNGTAKKTCVGHFPGSLNLTEAVIQDIDNFKHCEPWAWDETLEQECKDRITKHVDNESAKSLDRLMVIFLVLSIVINAISFYILIRVGTIFHVGVTLILGFDTMLLFTSFAFCFMVMSYEVGPYVEDIPLQKFSEIQMIGPGFWALFGILMMRMATAPILLWGIVPLLIPMVGVFFYLVLHKGFFTLVRTAVLADLTRMPTT</sequence>
<gene>
    <name evidence="2" type="ORF">FCIRC_7427</name>
</gene>
<evidence type="ECO:0000313" key="2">
    <source>
        <dbReference type="EMBL" id="KAF5675443.1"/>
    </source>
</evidence>
<keyword evidence="3" id="KW-1185">Reference proteome</keyword>
<protein>
    <submittedName>
        <fullName evidence="2">NADH oxidase</fullName>
    </submittedName>
</protein>
<name>A0A8H5TS04_FUSCI</name>
<reference evidence="3" key="1">
    <citation type="journal article" date="2020" name="BMC Genomics">
        <title>Correction to: Identification and distribution of gene clusters required for synthesis of sphingolipid metabolism inhibitors in diverse species of the filamentous fungus Fusarium.</title>
        <authorList>
            <person name="Kim H.S."/>
            <person name="Lohmar J.M."/>
            <person name="Busman M."/>
            <person name="Brown D.W."/>
            <person name="Naumann T.A."/>
            <person name="Divon H.H."/>
            <person name="Lysoe E."/>
            <person name="Uhlig S."/>
            <person name="Proctor R.H."/>
        </authorList>
    </citation>
    <scope>NUCLEOTIDE SEQUENCE [LARGE SCALE GENOMIC DNA]</scope>
    <source>
        <strain evidence="3">NRRL 25331</strain>
    </source>
</reference>
<keyword evidence="1" id="KW-0472">Membrane</keyword>
<keyword evidence="1" id="KW-0812">Transmembrane</keyword>
<feature type="transmembrane region" description="Helical" evidence="1">
    <location>
        <begin position="184"/>
        <end position="201"/>
    </location>
</feature>
<dbReference type="EMBL" id="JAAQPE010000242">
    <property type="protein sequence ID" value="KAF5675443.1"/>
    <property type="molecule type" value="Genomic_DNA"/>
</dbReference>
<feature type="transmembrane region" description="Helical" evidence="1">
    <location>
        <begin position="111"/>
        <end position="131"/>
    </location>
</feature>
<comment type="caution">
    <text evidence="2">The sequence shown here is derived from an EMBL/GenBank/DDBJ whole genome shotgun (WGS) entry which is preliminary data.</text>
</comment>
<accession>A0A8H5TS04</accession>
<evidence type="ECO:0000256" key="1">
    <source>
        <dbReference type="SAM" id="Phobius"/>
    </source>
</evidence>
<feature type="transmembrane region" description="Helical" evidence="1">
    <location>
        <begin position="207"/>
        <end position="226"/>
    </location>
</feature>
<proteinExistence type="predicted"/>
<keyword evidence="1" id="KW-1133">Transmembrane helix</keyword>
<dbReference type="AlphaFoldDB" id="A0A8H5TS04"/>
<feature type="transmembrane region" description="Helical" evidence="1">
    <location>
        <begin position="137"/>
        <end position="163"/>
    </location>
</feature>